<dbReference type="EMBL" id="PTIX01000019">
    <property type="protein sequence ID" value="PPK64455.1"/>
    <property type="molecule type" value="Genomic_DNA"/>
</dbReference>
<comment type="caution">
    <text evidence="2">The sequence shown here is derived from an EMBL/GenBank/DDBJ whole genome shotgun (WGS) entry which is preliminary data.</text>
</comment>
<evidence type="ECO:0000313" key="2">
    <source>
        <dbReference type="EMBL" id="PPK64455.1"/>
    </source>
</evidence>
<dbReference type="Proteomes" id="UP000239203">
    <property type="component" value="Unassembled WGS sequence"/>
</dbReference>
<dbReference type="RefSeq" id="WP_104481840.1">
    <property type="nucleotide sequence ID" value="NZ_CP154825.1"/>
</dbReference>
<dbReference type="OrthoDB" id="3697492at2"/>
<evidence type="ECO:0000313" key="3">
    <source>
        <dbReference type="Proteomes" id="UP000239203"/>
    </source>
</evidence>
<reference evidence="2 3" key="1">
    <citation type="submission" date="2018-02" db="EMBL/GenBank/DDBJ databases">
        <title>Genomic Encyclopedia of Archaeal and Bacterial Type Strains, Phase II (KMG-II): from individual species to whole genera.</title>
        <authorList>
            <person name="Goeker M."/>
        </authorList>
    </citation>
    <scope>NUCLEOTIDE SEQUENCE [LARGE SCALE GENOMIC DNA]</scope>
    <source>
        <strain evidence="2 3">YU 961-1</strain>
    </source>
</reference>
<dbReference type="AlphaFoldDB" id="A0A2S6GGX2"/>
<protein>
    <recommendedName>
        <fullName evidence="4">Peptidase inhibitor family I36</fullName>
    </recommendedName>
</protein>
<sequence>MSKWKRNVAVVLGASAAAVALSAAPAQAFVGRFIYTTTNADCTFAGGNGVSNGVFASYSCDSGIAGYSLHVLPTTTSFNDVYINTFASDTDCNWAGTNGKPAAGQPTIWYSYRCISGVAGWSLHVTG</sequence>
<evidence type="ECO:0008006" key="4">
    <source>
        <dbReference type="Google" id="ProtNLM"/>
    </source>
</evidence>
<proteinExistence type="predicted"/>
<gene>
    <name evidence="2" type="ORF">CLV40_11918</name>
</gene>
<organism evidence="2 3">
    <name type="scientific">Actinokineospora auranticolor</name>
    <dbReference type="NCBI Taxonomy" id="155976"/>
    <lineage>
        <taxon>Bacteria</taxon>
        <taxon>Bacillati</taxon>
        <taxon>Actinomycetota</taxon>
        <taxon>Actinomycetes</taxon>
        <taxon>Pseudonocardiales</taxon>
        <taxon>Pseudonocardiaceae</taxon>
        <taxon>Actinokineospora</taxon>
    </lineage>
</organism>
<feature type="chain" id="PRO_5015515717" description="Peptidase inhibitor family I36" evidence="1">
    <location>
        <begin position="29"/>
        <end position="127"/>
    </location>
</feature>
<feature type="signal peptide" evidence="1">
    <location>
        <begin position="1"/>
        <end position="28"/>
    </location>
</feature>
<keyword evidence="1" id="KW-0732">Signal</keyword>
<keyword evidence="3" id="KW-1185">Reference proteome</keyword>
<evidence type="ECO:0000256" key="1">
    <source>
        <dbReference type="SAM" id="SignalP"/>
    </source>
</evidence>
<accession>A0A2S6GGX2</accession>
<name>A0A2S6GGX2_9PSEU</name>